<dbReference type="InterPro" id="IPR011448">
    <property type="entry name" value="DUF1554"/>
</dbReference>
<sequence>MNLKQGNKILKTIFLTLLIGSVVCALYSCGDKKEEDNSELFLFLLNSLGSSNNTSTPVVTSCKDASFCRTFIATNNGAGYNGNLGGISGADAKCAAAKFSSLTGAYKALIVDGPTGRQVISALDGSVDKKDWVLYPNKQYRRSDGTTITFTTNANSIVIDNLQNGIDSGGQKFFWNGLGNNVGFLWEPLSNCNNWNSADGLITGQAGNTTELQADITPEGAFTVDNHACNTNLNLLCVEQ</sequence>
<dbReference type="EMBL" id="AHNQ02000033">
    <property type="protein sequence ID" value="EKO24551.1"/>
    <property type="molecule type" value="Genomic_DNA"/>
</dbReference>
<dbReference type="PROSITE" id="PS51257">
    <property type="entry name" value="PROKAR_LIPOPROTEIN"/>
    <property type="match status" value="1"/>
</dbReference>
<gene>
    <name evidence="2" type="ORF">LEP1GSC104_0647</name>
</gene>
<evidence type="ECO:0000259" key="1">
    <source>
        <dbReference type="Pfam" id="PF07588"/>
    </source>
</evidence>
<dbReference type="SUPFAM" id="SSF56436">
    <property type="entry name" value="C-type lectin-like"/>
    <property type="match status" value="1"/>
</dbReference>
<dbReference type="Pfam" id="PF07588">
    <property type="entry name" value="DUF1554"/>
    <property type="match status" value="1"/>
</dbReference>
<feature type="domain" description="DUF1554" evidence="1">
    <location>
        <begin position="79"/>
        <end position="211"/>
    </location>
</feature>
<proteinExistence type="predicted"/>
<reference evidence="2 3" key="1">
    <citation type="submission" date="2012-09" db="EMBL/GenBank/DDBJ databases">
        <authorList>
            <person name="Harkins D.M."/>
            <person name="Durkin A.S."/>
            <person name="Brinkac L.M."/>
            <person name="Selengut J.D."/>
            <person name="Sanka R."/>
            <person name="DePew J."/>
            <person name="Purushe J."/>
            <person name="Chanthongthip A."/>
            <person name="Lattana O."/>
            <person name="Phetsouvanh R."/>
            <person name="Newton P.N."/>
            <person name="Vinetz J.M."/>
            <person name="Sutton G.G."/>
            <person name="Nelson W.C."/>
            <person name="Fouts D.E."/>
        </authorList>
    </citation>
    <scope>NUCLEOTIDE SEQUENCE [LARGE SCALE GENOMIC DNA]</scope>
    <source>
        <strain evidence="2 3">UI 12621</strain>
    </source>
</reference>
<dbReference type="Proteomes" id="UP000006324">
    <property type="component" value="Unassembled WGS sequence"/>
</dbReference>
<protein>
    <submittedName>
        <fullName evidence="2">PF07588 family protein</fullName>
    </submittedName>
</protein>
<name>A0A0F6H8H5_LEPIR</name>
<evidence type="ECO:0000313" key="3">
    <source>
        <dbReference type="Proteomes" id="UP000006324"/>
    </source>
</evidence>
<organism evidence="2 3">
    <name type="scientific">Leptospira interrogans str. UI 12621</name>
    <dbReference type="NCBI Taxonomy" id="1049937"/>
    <lineage>
        <taxon>Bacteria</taxon>
        <taxon>Pseudomonadati</taxon>
        <taxon>Spirochaetota</taxon>
        <taxon>Spirochaetia</taxon>
        <taxon>Leptospirales</taxon>
        <taxon>Leptospiraceae</taxon>
        <taxon>Leptospira</taxon>
    </lineage>
</organism>
<comment type="caution">
    <text evidence="2">The sequence shown here is derived from an EMBL/GenBank/DDBJ whole genome shotgun (WGS) entry which is preliminary data.</text>
</comment>
<dbReference type="InterPro" id="IPR016186">
    <property type="entry name" value="C-type_lectin-like/link_sf"/>
</dbReference>
<dbReference type="NCBIfam" id="NF047482">
    <property type="entry name" value="OM_LenAB_fam"/>
    <property type="match status" value="1"/>
</dbReference>
<dbReference type="Gene3D" id="3.10.100.10">
    <property type="entry name" value="Mannose-Binding Protein A, subunit A"/>
    <property type="match status" value="1"/>
</dbReference>
<evidence type="ECO:0000313" key="2">
    <source>
        <dbReference type="EMBL" id="EKO24551.1"/>
    </source>
</evidence>
<accession>A0A0F6H8H5</accession>
<dbReference type="InterPro" id="IPR016187">
    <property type="entry name" value="CTDL_fold"/>
</dbReference>
<dbReference type="AlphaFoldDB" id="A0A0F6H8H5"/>